<proteinExistence type="predicted"/>
<name>A0AC35U9F5_9BILA</name>
<organism evidence="1 2">
    <name type="scientific">Rhabditophanes sp. KR3021</name>
    <dbReference type="NCBI Taxonomy" id="114890"/>
    <lineage>
        <taxon>Eukaryota</taxon>
        <taxon>Metazoa</taxon>
        <taxon>Ecdysozoa</taxon>
        <taxon>Nematoda</taxon>
        <taxon>Chromadorea</taxon>
        <taxon>Rhabditida</taxon>
        <taxon>Tylenchina</taxon>
        <taxon>Panagrolaimomorpha</taxon>
        <taxon>Strongyloidoidea</taxon>
        <taxon>Alloionematidae</taxon>
        <taxon>Rhabditophanes</taxon>
    </lineage>
</organism>
<evidence type="ECO:0000313" key="1">
    <source>
        <dbReference type="Proteomes" id="UP000095286"/>
    </source>
</evidence>
<accession>A0AC35U9F5</accession>
<dbReference type="WBParaSite" id="RSKR_0000896600.1">
    <property type="protein sequence ID" value="RSKR_0000896600.1"/>
    <property type="gene ID" value="RSKR_0000896600"/>
</dbReference>
<protein>
    <submittedName>
        <fullName evidence="2">DNA_mis_repair domain-containing protein</fullName>
    </submittedName>
</protein>
<evidence type="ECO:0000313" key="2">
    <source>
        <dbReference type="WBParaSite" id="RSKR_0000896600.1"/>
    </source>
</evidence>
<sequence length="823" mass="93752">MARIQKLPKEVVNLIAAGEQICKPVNAVKELIENSLDAECTEINVMIKNGGMDHIQIKDNGTGISMENLQLIGERWSTSKLSNVDDMKSIKTFGFRGEAVASIAAVSRLTITSKLESCQLAHSIAIEGGKRMGNIKKCAGNNGTTFDVRNLFFNLMSGKNNGKRNNENQSQKIQMLLLKYALANPTVSFTFSADSAKVGFTTKNMTTKKEIVKYVSGNEVSDKLIDLEFKDERLRFECQMTITLPTIEIISSEVRAKNKSPSFFILFVNNRLVDWPELKRELDGIVNCGNRTTAFMYISLSIDSERIDPNIHPSKNEVMVLDSDFIIQVISDYLREYVNENVEDIKKDELVNINSLSSNRSISQLKSSDLDNSGTEQTIEKDELLLSTMGNDDQNDVPITHEGNKPFGQPDSQDNFVLENLYKQKMSEGNDNSMNNSATESDFDLQRVGFRKASELYDKKRPDLSTGSKITEFFKPQATASDEFSSTPSSAVLPSYRDNDTESVSSSFPTSGKTREYDQHKNRTLNPNRTLDEFFFQNSASQKGNPVRYIEEELKTEYQIVDELLKLLTENVDHSLRRLFQKNTFIGFALKMKYFYVQEDTTAYSIDIEKATSLLIYQKILENFGDLDVYKFEIDEQSPDSIPWLYDFLEAFIEAMDETFDEDDIKINITNGIKILIDNSEFLEKFYGLSFGKLDERYYLSTIPMFGEFVPQFEGIPVLLFRLLQEVDYTNKSAAIIQTTRAIANFIVPKSQYCHSDDEEETEDVDNEETAVLNPYNSLYEWRVIFKSQLLPLFNDFLPGPYVNELITPIVKNSDIYKVFERC</sequence>
<reference evidence="2" key="1">
    <citation type="submission" date="2016-11" db="UniProtKB">
        <authorList>
            <consortium name="WormBaseParasite"/>
        </authorList>
    </citation>
    <scope>IDENTIFICATION</scope>
    <source>
        <strain evidence="2">KR3021</strain>
    </source>
</reference>
<dbReference type="Proteomes" id="UP000095286">
    <property type="component" value="Unplaced"/>
</dbReference>